<evidence type="ECO:0000259" key="4">
    <source>
        <dbReference type="PROSITE" id="PS50089"/>
    </source>
</evidence>
<dbReference type="Gene3D" id="3.30.40.10">
    <property type="entry name" value="Zinc/RING finger domain, C3HC4 (zinc finger)"/>
    <property type="match status" value="1"/>
</dbReference>
<proteinExistence type="predicted"/>
<dbReference type="SMART" id="SM00184">
    <property type="entry name" value="RING"/>
    <property type="match status" value="1"/>
</dbReference>
<dbReference type="Proteomes" id="UP000247810">
    <property type="component" value="Unassembled WGS sequence"/>
</dbReference>
<evidence type="ECO:0000256" key="1">
    <source>
        <dbReference type="PROSITE-ProRule" id="PRU00175"/>
    </source>
</evidence>
<evidence type="ECO:0000256" key="2">
    <source>
        <dbReference type="SAM" id="MobiDB-lite"/>
    </source>
</evidence>
<reference evidence="5 6" key="1">
    <citation type="submission" date="2018-02" db="EMBL/GenBank/DDBJ databases">
        <title>The genomes of Aspergillus section Nigri reveals drivers in fungal speciation.</title>
        <authorList>
            <consortium name="DOE Joint Genome Institute"/>
            <person name="Vesth T.C."/>
            <person name="Nybo J."/>
            <person name="Theobald S."/>
            <person name="Brandl J."/>
            <person name="Frisvad J.C."/>
            <person name="Nielsen K.F."/>
            <person name="Lyhne E.K."/>
            <person name="Kogle M.E."/>
            <person name="Kuo A."/>
            <person name="Riley R."/>
            <person name="Clum A."/>
            <person name="Nolan M."/>
            <person name="Lipzen A."/>
            <person name="Salamov A."/>
            <person name="Henrissat B."/>
            <person name="Wiebenga A."/>
            <person name="De vries R.P."/>
            <person name="Grigoriev I.V."/>
            <person name="Mortensen U.H."/>
            <person name="Andersen M.R."/>
            <person name="Baker S.E."/>
        </authorList>
    </citation>
    <scope>NUCLEOTIDE SEQUENCE [LARGE SCALE GENOMIC DNA]</scope>
    <source>
        <strain evidence="5 6">CBS 707.79</strain>
    </source>
</reference>
<feature type="compositionally biased region" description="Basic and acidic residues" evidence="2">
    <location>
        <begin position="330"/>
        <end position="358"/>
    </location>
</feature>
<feature type="transmembrane region" description="Helical" evidence="3">
    <location>
        <begin position="226"/>
        <end position="251"/>
    </location>
</feature>
<feature type="region of interest" description="Disordered" evidence="2">
    <location>
        <begin position="303"/>
        <end position="378"/>
    </location>
</feature>
<keyword evidence="3" id="KW-0812">Transmembrane</keyword>
<sequence length="461" mass="50247">MQQLSAIAVEFDLTSAKSLTTIATLFADPTNTTSALNDSADFALKLDGNVQTLSKENAPDKGPIEGMLFVPSLDTRSPCNSVIAPFVPANVTRLDGATPFGDRLIGLAPWVNDECAEAYLTAAQKVGTDALLFFLPFSNDTKPPSANDPIWRLGASDAWQTRNEYPVYAIPGAAGVTLMDRLSRDGNLGNPNDQMNQSALAQAQSGAYRLVTAIEIESGGKKMASIWGFILAIIGTILVLTIILLLFYQLVHKRQRRELQRRIEAGEADLEQLGMHQIRVPREFLNTIPIYIYASLGPGYSEGQKDELGDPAKSREHLAEITEESETEDTERPKSPTVKIRETDDVPQDKDIADEGSVRRSSQSTMAGPDEPAYPRHKNRLSCSQTTCAICLDDFVPGSSTVRELPCGHIFHPSCIDTSLTQSSSLCPLCKKSVLPTGWMPYQMADTMVSRDTPVPGSPTR</sequence>
<dbReference type="PANTHER" id="PTHR22765:SF416">
    <property type="entry name" value="E3 UBIQUITIN-PROTEIN LIGASE GODZILLA"/>
    <property type="match status" value="1"/>
</dbReference>
<keyword evidence="3" id="KW-1133">Transmembrane helix</keyword>
<name>A0A319DGA1_9EURO</name>
<accession>A0A319DGA1</accession>
<keyword evidence="1" id="KW-0862">Zinc</keyword>
<dbReference type="PROSITE" id="PS50089">
    <property type="entry name" value="ZF_RING_2"/>
    <property type="match status" value="1"/>
</dbReference>
<gene>
    <name evidence="5" type="ORF">BO71DRAFT_428091</name>
</gene>
<dbReference type="InterPro" id="IPR013083">
    <property type="entry name" value="Znf_RING/FYVE/PHD"/>
</dbReference>
<dbReference type="GO" id="GO:0005737">
    <property type="term" value="C:cytoplasm"/>
    <property type="evidence" value="ECO:0007669"/>
    <property type="project" value="TreeGrafter"/>
</dbReference>
<organism evidence="5 6">
    <name type="scientific">Aspergillus ellipticus CBS 707.79</name>
    <dbReference type="NCBI Taxonomy" id="1448320"/>
    <lineage>
        <taxon>Eukaryota</taxon>
        <taxon>Fungi</taxon>
        <taxon>Dikarya</taxon>
        <taxon>Ascomycota</taxon>
        <taxon>Pezizomycotina</taxon>
        <taxon>Eurotiomycetes</taxon>
        <taxon>Eurotiomycetidae</taxon>
        <taxon>Eurotiales</taxon>
        <taxon>Aspergillaceae</taxon>
        <taxon>Aspergillus</taxon>
        <taxon>Aspergillus subgen. Circumdati</taxon>
    </lineage>
</organism>
<dbReference type="STRING" id="1448320.A0A319DGA1"/>
<dbReference type="PANTHER" id="PTHR22765">
    <property type="entry name" value="RING FINGER AND PROTEASE ASSOCIATED DOMAIN-CONTAINING"/>
    <property type="match status" value="1"/>
</dbReference>
<keyword evidence="1" id="KW-0479">Metal-binding</keyword>
<dbReference type="OrthoDB" id="21204at2759"/>
<dbReference type="Pfam" id="PF13639">
    <property type="entry name" value="zf-RING_2"/>
    <property type="match status" value="1"/>
</dbReference>
<dbReference type="GO" id="GO:0008270">
    <property type="term" value="F:zinc ion binding"/>
    <property type="evidence" value="ECO:0007669"/>
    <property type="project" value="UniProtKB-KW"/>
</dbReference>
<dbReference type="CDD" id="cd16454">
    <property type="entry name" value="RING-H2_PA-TM-RING"/>
    <property type="match status" value="1"/>
</dbReference>
<protein>
    <recommendedName>
        <fullName evidence="4">RING-type domain-containing protein</fullName>
    </recommendedName>
</protein>
<evidence type="ECO:0000256" key="3">
    <source>
        <dbReference type="SAM" id="Phobius"/>
    </source>
</evidence>
<dbReference type="GO" id="GO:0061630">
    <property type="term" value="F:ubiquitin protein ligase activity"/>
    <property type="evidence" value="ECO:0007669"/>
    <property type="project" value="TreeGrafter"/>
</dbReference>
<keyword evidence="6" id="KW-1185">Reference proteome</keyword>
<feature type="domain" description="RING-type" evidence="4">
    <location>
        <begin position="388"/>
        <end position="431"/>
    </location>
</feature>
<keyword evidence="3" id="KW-0472">Membrane</keyword>
<dbReference type="GO" id="GO:0006511">
    <property type="term" value="P:ubiquitin-dependent protein catabolic process"/>
    <property type="evidence" value="ECO:0007669"/>
    <property type="project" value="TreeGrafter"/>
</dbReference>
<dbReference type="InterPro" id="IPR001841">
    <property type="entry name" value="Znf_RING"/>
</dbReference>
<dbReference type="VEuPathDB" id="FungiDB:BO71DRAFT_428091"/>
<evidence type="ECO:0000313" key="6">
    <source>
        <dbReference type="Proteomes" id="UP000247810"/>
    </source>
</evidence>
<dbReference type="InterPro" id="IPR051826">
    <property type="entry name" value="E3_ubiquitin-ligase_domain"/>
</dbReference>
<feature type="compositionally biased region" description="Basic and acidic residues" evidence="2">
    <location>
        <begin position="303"/>
        <end position="320"/>
    </location>
</feature>
<dbReference type="AlphaFoldDB" id="A0A319DGA1"/>
<keyword evidence="1" id="KW-0863">Zinc-finger</keyword>
<dbReference type="SUPFAM" id="SSF57850">
    <property type="entry name" value="RING/U-box"/>
    <property type="match status" value="1"/>
</dbReference>
<dbReference type="EMBL" id="KZ825838">
    <property type="protein sequence ID" value="PYH96351.1"/>
    <property type="molecule type" value="Genomic_DNA"/>
</dbReference>
<evidence type="ECO:0000313" key="5">
    <source>
        <dbReference type="EMBL" id="PYH96351.1"/>
    </source>
</evidence>